<protein>
    <submittedName>
        <fullName evidence="1">Uncharacterized protein</fullName>
    </submittedName>
</protein>
<accession>A0A0A7RGS0</accession>
<sequence length="352" mass="39758">MTRIILNENTCLFEDVQGHKIKLFDINYLKNHSSFALYNFNSAGCLVPRFLKLFKGLLKEIKLIDPTITADKKTELEITISLIIKQLFQQPLAYRVLEVGCDQGTLSYFIAKLLAIFDKENQLLCLTNKMINAPGSQWLAKVSLLSNSANLSLLTTSYDISWFDQPVYDLIIINGNVGFSHSDRVLKSCLAALKKGGSLICLPANDSFLAESFSLVFSKIKTYRITKNLKVLTTTPVEQDYQLILANDPQVKLVKAKKLLCKTVAYIENNLANDSDESLKESIERLIQTEQAINAAQNAFKLPEIKNQVNKLKEILVDCYVGNYQIHQEIQACYVQTFQDLKQIIAVSPEFN</sequence>
<name>A0A0A7RGS0_9LACO</name>
<organism evidence="1">
    <name type="scientific">Liquorilactobacillus vini DSM 20605</name>
    <dbReference type="NCBI Taxonomy" id="1133569"/>
    <lineage>
        <taxon>Bacteria</taxon>
        <taxon>Bacillati</taxon>
        <taxon>Bacillota</taxon>
        <taxon>Bacilli</taxon>
        <taxon>Lactobacillales</taxon>
        <taxon>Lactobacillaceae</taxon>
        <taxon>Liquorilactobacillus</taxon>
    </lineage>
</organism>
<evidence type="ECO:0000313" key="1">
    <source>
        <dbReference type="EMBL" id="AJA34447.1"/>
    </source>
</evidence>
<proteinExistence type="predicted"/>
<reference evidence="1" key="1">
    <citation type="journal article" date="2014" name="Appl. Environ. Microbiol.">
        <title>Detection and genomic characterization of motility in Lactobacillus curvatus: confirmation of motility in a species outside the Lactobacillus salivarius clade.</title>
        <authorList>
            <person name="Cousin F.J."/>
            <person name="Lynch S.M."/>
            <person name="Harris H.M."/>
            <person name="McCann A."/>
            <person name="Lynch D.B."/>
            <person name="Neville B.A."/>
            <person name="Irisawa T."/>
            <person name="Okada S."/>
            <person name="Endo A."/>
            <person name="O'Toole P.W."/>
        </authorList>
    </citation>
    <scope>NUCLEOTIDE SEQUENCE</scope>
    <source>
        <strain evidence="1">DSM 20605</strain>
    </source>
</reference>
<dbReference type="EMBL" id="KM886873">
    <property type="protein sequence ID" value="AJA34447.1"/>
    <property type="molecule type" value="Genomic_DNA"/>
</dbReference>
<dbReference type="SUPFAM" id="SSF53335">
    <property type="entry name" value="S-adenosyl-L-methionine-dependent methyltransferases"/>
    <property type="match status" value="1"/>
</dbReference>
<dbReference type="Gene3D" id="3.40.50.150">
    <property type="entry name" value="Vaccinia Virus protein VP39"/>
    <property type="match status" value="1"/>
</dbReference>
<dbReference type="AlphaFoldDB" id="A0A0A7RGS0"/>
<dbReference type="InterPro" id="IPR029063">
    <property type="entry name" value="SAM-dependent_MTases_sf"/>
</dbReference>
<dbReference type="RefSeq" id="WP_010579589.1">
    <property type="nucleotide sequence ID" value="NZ_AHYZ01000023.1"/>
</dbReference>